<protein>
    <submittedName>
        <fullName evidence="3">Uncharacterized protein</fullName>
    </submittedName>
</protein>
<dbReference type="SMART" id="SM00028">
    <property type="entry name" value="TPR"/>
    <property type="match status" value="2"/>
</dbReference>
<dbReference type="Gene3D" id="1.25.40.10">
    <property type="entry name" value="Tetratricopeptide repeat domain"/>
    <property type="match status" value="2"/>
</dbReference>
<evidence type="ECO:0000313" key="3">
    <source>
        <dbReference type="EMBL" id="KYF59026.1"/>
    </source>
</evidence>
<dbReference type="AlphaFoldDB" id="A0A150PU72"/>
<reference evidence="3 4" key="1">
    <citation type="submission" date="2014-02" db="EMBL/GenBank/DDBJ databases">
        <title>The small core and large imbalanced accessory genome model reveals a collaborative survival strategy of Sorangium cellulosum strains in nature.</title>
        <authorList>
            <person name="Han K."/>
            <person name="Peng R."/>
            <person name="Blom J."/>
            <person name="Li Y.-Z."/>
        </authorList>
    </citation>
    <scope>NUCLEOTIDE SEQUENCE [LARGE SCALE GENOMIC DNA]</scope>
    <source>
        <strain evidence="3 4">So0157-25</strain>
    </source>
</reference>
<comment type="caution">
    <text evidence="3">The sequence shown here is derived from an EMBL/GenBank/DDBJ whole genome shotgun (WGS) entry which is preliminary data.</text>
</comment>
<dbReference type="InterPro" id="IPR011990">
    <property type="entry name" value="TPR-like_helical_dom_sf"/>
</dbReference>
<dbReference type="Pfam" id="PF13374">
    <property type="entry name" value="TPR_10"/>
    <property type="match status" value="1"/>
</dbReference>
<dbReference type="Proteomes" id="UP000075420">
    <property type="component" value="Unassembled WGS sequence"/>
</dbReference>
<keyword evidence="2" id="KW-0802">TPR repeat</keyword>
<dbReference type="EMBL" id="JELY01000544">
    <property type="protein sequence ID" value="KYF59026.1"/>
    <property type="molecule type" value="Genomic_DNA"/>
</dbReference>
<organism evidence="3 4">
    <name type="scientific">Sorangium cellulosum</name>
    <name type="common">Polyangium cellulosum</name>
    <dbReference type="NCBI Taxonomy" id="56"/>
    <lineage>
        <taxon>Bacteria</taxon>
        <taxon>Pseudomonadati</taxon>
        <taxon>Myxococcota</taxon>
        <taxon>Polyangia</taxon>
        <taxon>Polyangiales</taxon>
        <taxon>Polyangiaceae</taxon>
        <taxon>Sorangium</taxon>
    </lineage>
</organism>
<keyword evidence="1" id="KW-0677">Repeat</keyword>
<proteinExistence type="predicted"/>
<dbReference type="InterPro" id="IPR019734">
    <property type="entry name" value="TPR_rpt"/>
</dbReference>
<dbReference type="PANTHER" id="PTHR45641">
    <property type="entry name" value="TETRATRICOPEPTIDE REPEAT PROTEIN (AFU_ORTHOLOGUE AFUA_6G03870)"/>
    <property type="match status" value="1"/>
</dbReference>
<accession>A0A150PU72</accession>
<evidence type="ECO:0000256" key="2">
    <source>
        <dbReference type="ARBA" id="ARBA00022803"/>
    </source>
</evidence>
<name>A0A150PU72_SORCE</name>
<sequence>MSRSSSCRRVGAGQVDLRAVVDSGVPMRDLAGAIADRVGLGPYPAGRVWVGITDADNPFRLRRVEWALAEAGRRGRVALLGPSRSRPGFWAAHARPRSPDAALAKLEAAGAARAGRLAALLDLEPEALDLAAAMLRGGVDEGVLEETAAQAEDGGAALACLAAARGIAADSRSPALRAGVTLVERESRPAGGQDWRSLHSRFREASVNPEASRALVERALLVNDGEVAERWARRWLERRPEDAEALCALGKALKARRQLAAAIDVLRRSVALYERQQAPDPLRYGDALKQLGVALYYDGAYADAAKPMRRALRLLREAHGAAHPSSVEALAMLNDILLSDGKYTEAALLDQRRFTEAEPILKRALRIAESTGDRSGVGALLVRLAEVQASMKRRDAADTARRAIAELSRELGADHPTTVDATFKLHALFERPS</sequence>
<gene>
    <name evidence="3" type="ORF">BE08_20900</name>
</gene>
<dbReference type="PANTHER" id="PTHR45641:SF19">
    <property type="entry name" value="NEPHROCYSTIN-3"/>
    <property type="match status" value="1"/>
</dbReference>
<evidence type="ECO:0000313" key="4">
    <source>
        <dbReference type="Proteomes" id="UP000075420"/>
    </source>
</evidence>
<dbReference type="SUPFAM" id="SSF48452">
    <property type="entry name" value="TPR-like"/>
    <property type="match status" value="2"/>
</dbReference>
<evidence type="ECO:0000256" key="1">
    <source>
        <dbReference type="ARBA" id="ARBA00022737"/>
    </source>
</evidence>